<evidence type="ECO:0000259" key="2">
    <source>
        <dbReference type="Pfam" id="PF01757"/>
    </source>
</evidence>
<dbReference type="GO" id="GO:0016747">
    <property type="term" value="F:acyltransferase activity, transferring groups other than amino-acyl groups"/>
    <property type="evidence" value="ECO:0007669"/>
    <property type="project" value="InterPro"/>
</dbReference>
<feature type="transmembrane region" description="Helical" evidence="1">
    <location>
        <begin position="308"/>
        <end position="326"/>
    </location>
</feature>
<feature type="transmembrane region" description="Helical" evidence="1">
    <location>
        <begin position="332"/>
        <end position="354"/>
    </location>
</feature>
<dbReference type="RefSeq" id="WP_306963361.1">
    <property type="nucleotide sequence ID" value="NZ_JAUSRG010000014.1"/>
</dbReference>
<name>A0AAW8DJ27_9MICC</name>
<protein>
    <submittedName>
        <fullName evidence="3">Peptidoglycan/LPS O-acetylase OafA/YrhL</fullName>
    </submittedName>
</protein>
<feature type="transmembrane region" description="Helical" evidence="1">
    <location>
        <begin position="203"/>
        <end position="226"/>
    </location>
</feature>
<dbReference type="AlphaFoldDB" id="A0AAW8DJ27"/>
<keyword evidence="1" id="KW-1133">Transmembrane helix</keyword>
<feature type="transmembrane region" description="Helical" evidence="1">
    <location>
        <begin position="135"/>
        <end position="159"/>
    </location>
</feature>
<evidence type="ECO:0000313" key="6">
    <source>
        <dbReference type="Proteomes" id="UP001242995"/>
    </source>
</evidence>
<feature type="transmembrane region" description="Helical" evidence="1">
    <location>
        <begin position="284"/>
        <end position="301"/>
    </location>
</feature>
<dbReference type="Proteomes" id="UP001230951">
    <property type="component" value="Unassembled WGS sequence"/>
</dbReference>
<dbReference type="Pfam" id="PF01757">
    <property type="entry name" value="Acyl_transf_3"/>
    <property type="match status" value="1"/>
</dbReference>
<feature type="transmembrane region" description="Helical" evidence="1">
    <location>
        <begin position="260"/>
        <end position="278"/>
    </location>
</feature>
<dbReference type="PANTHER" id="PTHR23028">
    <property type="entry name" value="ACETYLTRANSFERASE"/>
    <property type="match status" value="1"/>
</dbReference>
<dbReference type="InterPro" id="IPR002656">
    <property type="entry name" value="Acyl_transf_3_dom"/>
</dbReference>
<evidence type="ECO:0000313" key="4">
    <source>
        <dbReference type="EMBL" id="MDQ0182402.1"/>
    </source>
</evidence>
<feature type="transmembrane region" description="Helical" evidence="1">
    <location>
        <begin position="232"/>
        <end position="248"/>
    </location>
</feature>
<dbReference type="PANTHER" id="PTHR23028:SF53">
    <property type="entry name" value="ACYL_TRANSF_3 DOMAIN-CONTAINING PROTEIN"/>
    <property type="match status" value="1"/>
</dbReference>
<feature type="transmembrane region" description="Helical" evidence="1">
    <location>
        <begin position="171"/>
        <end position="191"/>
    </location>
</feature>
<dbReference type="GO" id="GO:0009103">
    <property type="term" value="P:lipopolysaccharide biosynthetic process"/>
    <property type="evidence" value="ECO:0007669"/>
    <property type="project" value="TreeGrafter"/>
</dbReference>
<proteinExistence type="predicted"/>
<feature type="transmembrane region" description="Helical" evidence="1">
    <location>
        <begin position="34"/>
        <end position="51"/>
    </location>
</feature>
<accession>A0AAW8DJ27</accession>
<comment type="caution">
    <text evidence="3">The sequence shown here is derived from an EMBL/GenBank/DDBJ whole genome shotgun (WGS) entry which is preliminary data.</text>
</comment>
<feature type="transmembrane region" description="Helical" evidence="1">
    <location>
        <begin position="63"/>
        <end position="82"/>
    </location>
</feature>
<gene>
    <name evidence="3" type="ORF">J2S90_003810</name>
    <name evidence="4" type="ORF">J2S93_003855</name>
</gene>
<reference evidence="3 5" key="1">
    <citation type="submission" date="2023-07" db="EMBL/GenBank/DDBJ databases">
        <title>Sorghum-associated microbial communities from plants grown in Nebraska, USA.</title>
        <authorList>
            <person name="Schachtman D."/>
        </authorList>
    </citation>
    <scope>NUCLEOTIDE SEQUENCE</scope>
    <source>
        <strain evidence="3">DS1006</strain>
        <strain evidence="4 5">DS1016</strain>
    </source>
</reference>
<evidence type="ECO:0000313" key="3">
    <source>
        <dbReference type="EMBL" id="MDP9906823.1"/>
    </source>
</evidence>
<organism evidence="3 6">
    <name type="scientific">Arthrobacter bambusae</name>
    <dbReference type="NCBI Taxonomy" id="1338426"/>
    <lineage>
        <taxon>Bacteria</taxon>
        <taxon>Bacillati</taxon>
        <taxon>Actinomycetota</taxon>
        <taxon>Actinomycetes</taxon>
        <taxon>Micrococcales</taxon>
        <taxon>Micrococcaceae</taxon>
        <taxon>Arthrobacter</taxon>
    </lineage>
</organism>
<evidence type="ECO:0000313" key="5">
    <source>
        <dbReference type="Proteomes" id="UP001230951"/>
    </source>
</evidence>
<dbReference type="EMBL" id="JAUSTF010000012">
    <property type="protein sequence ID" value="MDQ0182402.1"/>
    <property type="molecule type" value="Genomic_DNA"/>
</dbReference>
<feature type="transmembrane region" description="Helical" evidence="1">
    <location>
        <begin position="102"/>
        <end position="123"/>
    </location>
</feature>
<dbReference type="EMBL" id="JAUSRG010000014">
    <property type="protein sequence ID" value="MDP9906823.1"/>
    <property type="molecule type" value="Genomic_DNA"/>
</dbReference>
<dbReference type="GO" id="GO:0016020">
    <property type="term" value="C:membrane"/>
    <property type="evidence" value="ECO:0007669"/>
    <property type="project" value="TreeGrafter"/>
</dbReference>
<feature type="domain" description="Acyltransferase 3" evidence="2">
    <location>
        <begin position="30"/>
        <end position="343"/>
    </location>
</feature>
<sequence length="402" mass="42514">MKTPTTAVDRPGLAILGARTLGNALGSGRNSLNALRLVFAAAVIISHSWWLGGYGPEPSLYGIKLGTAGVMGFFAISGYLITVSAERSDTVLEYAAARLARIYPALVVAALTVAFVAAPLGALLTHGTYDPRGALTFLGAALALSIGVMDTPAIGTSLWGNNDRFDWNGPLWTLTWEGLCYVIIAAIVFLLRRIPESRRGTATAIFLLFAASTGAVFGKLLAGSFGPNRTEFVLPLLAVFMAGSLLATQRHRVRVGAAPSLLAALAVWGALATGYGTALAPLPFAYLVLSIGSIVSASAIGSRYDISYGIYIYGWPVQQLLAAAHIPSHVPALGFAAFALVAVWPLGFLSYVAIEQPAQRIRRALMRRLALRAASYNNPLKRLITSQVPAIVAVIKRLIKDP</sequence>
<keyword evidence="1" id="KW-0812">Transmembrane</keyword>
<dbReference type="InterPro" id="IPR050879">
    <property type="entry name" value="Acyltransferase_3"/>
</dbReference>
<dbReference type="Proteomes" id="UP001242995">
    <property type="component" value="Unassembled WGS sequence"/>
</dbReference>
<evidence type="ECO:0000256" key="1">
    <source>
        <dbReference type="SAM" id="Phobius"/>
    </source>
</evidence>
<keyword evidence="1" id="KW-0472">Membrane</keyword>
<keyword evidence="5" id="KW-1185">Reference proteome</keyword>